<keyword evidence="2" id="KW-1185">Reference proteome</keyword>
<dbReference type="AlphaFoldDB" id="A0A9D4MIV6"/>
<evidence type="ECO:0000313" key="2">
    <source>
        <dbReference type="Proteomes" id="UP000828390"/>
    </source>
</evidence>
<evidence type="ECO:0000313" key="1">
    <source>
        <dbReference type="EMBL" id="KAH3876904.1"/>
    </source>
</evidence>
<protein>
    <submittedName>
        <fullName evidence="1">Uncharacterized protein</fullName>
    </submittedName>
</protein>
<gene>
    <name evidence="1" type="ORF">DPMN_000756</name>
</gene>
<proteinExistence type="predicted"/>
<dbReference type="Proteomes" id="UP000828390">
    <property type="component" value="Unassembled WGS sequence"/>
</dbReference>
<dbReference type="EMBL" id="JAIWYP010000001">
    <property type="protein sequence ID" value="KAH3876904.1"/>
    <property type="molecule type" value="Genomic_DNA"/>
</dbReference>
<accession>A0A9D4MIV6</accession>
<reference evidence="1" key="2">
    <citation type="submission" date="2020-11" db="EMBL/GenBank/DDBJ databases">
        <authorList>
            <person name="McCartney M.A."/>
            <person name="Auch B."/>
            <person name="Kono T."/>
            <person name="Mallez S."/>
            <person name="Becker A."/>
            <person name="Gohl D.M."/>
            <person name="Silverstein K.A.T."/>
            <person name="Koren S."/>
            <person name="Bechman K.B."/>
            <person name="Herman A."/>
            <person name="Abrahante J.E."/>
            <person name="Garbe J."/>
        </authorList>
    </citation>
    <scope>NUCLEOTIDE SEQUENCE</scope>
    <source>
        <strain evidence="1">Duluth1</strain>
        <tissue evidence="1">Whole animal</tissue>
    </source>
</reference>
<comment type="caution">
    <text evidence="1">The sequence shown here is derived from an EMBL/GenBank/DDBJ whole genome shotgun (WGS) entry which is preliminary data.</text>
</comment>
<reference evidence="1" key="1">
    <citation type="journal article" date="2019" name="bioRxiv">
        <title>The Genome of the Zebra Mussel, Dreissena polymorpha: A Resource for Invasive Species Research.</title>
        <authorList>
            <person name="McCartney M.A."/>
            <person name="Auch B."/>
            <person name="Kono T."/>
            <person name="Mallez S."/>
            <person name="Zhang Y."/>
            <person name="Obille A."/>
            <person name="Becker A."/>
            <person name="Abrahante J.E."/>
            <person name="Garbe J."/>
            <person name="Badalamenti J.P."/>
            <person name="Herman A."/>
            <person name="Mangelson H."/>
            <person name="Liachko I."/>
            <person name="Sullivan S."/>
            <person name="Sone E.D."/>
            <person name="Koren S."/>
            <person name="Silverstein K.A.T."/>
            <person name="Beckman K.B."/>
            <person name="Gohl D.M."/>
        </authorList>
    </citation>
    <scope>NUCLEOTIDE SEQUENCE</scope>
    <source>
        <strain evidence="1">Duluth1</strain>
        <tissue evidence="1">Whole animal</tissue>
    </source>
</reference>
<sequence>MRTIPNSSYGPMSLISRIDGFHNTYDSFSGQVKFDDVSAFQKFAARIRAFGDQVLLMLLYFFPIAKPPMKSPHNLYLYSPTTKSDND</sequence>
<organism evidence="1 2">
    <name type="scientific">Dreissena polymorpha</name>
    <name type="common">Zebra mussel</name>
    <name type="synonym">Mytilus polymorpha</name>
    <dbReference type="NCBI Taxonomy" id="45954"/>
    <lineage>
        <taxon>Eukaryota</taxon>
        <taxon>Metazoa</taxon>
        <taxon>Spiralia</taxon>
        <taxon>Lophotrochozoa</taxon>
        <taxon>Mollusca</taxon>
        <taxon>Bivalvia</taxon>
        <taxon>Autobranchia</taxon>
        <taxon>Heteroconchia</taxon>
        <taxon>Euheterodonta</taxon>
        <taxon>Imparidentia</taxon>
        <taxon>Neoheterodontei</taxon>
        <taxon>Myida</taxon>
        <taxon>Dreissenoidea</taxon>
        <taxon>Dreissenidae</taxon>
        <taxon>Dreissena</taxon>
    </lineage>
</organism>
<name>A0A9D4MIV6_DREPO</name>